<proteinExistence type="predicted"/>
<accession>A0A0F9LBX4</accession>
<keyword evidence="1" id="KW-0812">Transmembrane</keyword>
<evidence type="ECO:0000256" key="1">
    <source>
        <dbReference type="SAM" id="Phobius"/>
    </source>
</evidence>
<keyword evidence="1" id="KW-1133">Transmembrane helix</keyword>
<dbReference type="AlphaFoldDB" id="A0A0F9LBX4"/>
<sequence length="752" mass="86338">MPIENIYNTNPTTVDSLLRQRQTRVDLAREEGTIPKEQPVEAPKLPKFLGVEQTKDFEGKSFGRKVLEDAALLSYAIPVGLANIVTHPIEFIKEIPGAIKQSVQETQDHDTIFALLNSKNYFKMWEEKFGRLGLSYQKILESEIDNYASIVREEKRLDIIYERHKRLMQRVGAEPDLLILPPESQIYLSMIPPEKTKYLTAGPDGVLMYKNGPKSLTRFRDGTHVFETRDFNVYENSPPIDLLTRAISISEYYGMLFKDWRNDDISNYQTRWRDSWLYDENKDDFVKISFRDAFCHAKIFDKDGNYHSSLIKLVQVYNDEDRGSKYMQQDYDDDNDCMNDDPWGGMKMMRDKEIPPPFFLAAPSDDSTYFLIEYFGQMALRSATQKDFEQVGQSIVSRIFNDGIMGTSEGITTWHDLIRLIKEIESQSYNREYWLALIEANEPFSVNNAGDFTGEMTPEDLLEHWGISVKIKEWKPNSMGSLILPNDKKRLKNVEYPAGFANGPGLQTLAKEANNPDSHWYDLGKRAANALDLLNRMVSALKQYLPTSEALKSENRSPWFHRSDALTVFFENLVSIPRDPIWIAALPPVMADPGDPNKRQVRGKTSGGTNGNNNNISWFPIPLFITSLNVIDRNNIKELEALLEQIYEGDLPDYIRDGLKRGSQKTDDEKIEKSIFTKKISLWWAAVVVVVAAVLFFGNYHLMYGDEFMAVPRSCFSFEDSFVNTNQVLGKPLLLIRLRYPALYDSLMEVGL</sequence>
<organism evidence="2">
    <name type="scientific">marine sediment metagenome</name>
    <dbReference type="NCBI Taxonomy" id="412755"/>
    <lineage>
        <taxon>unclassified sequences</taxon>
        <taxon>metagenomes</taxon>
        <taxon>ecological metagenomes</taxon>
    </lineage>
</organism>
<gene>
    <name evidence="2" type="ORF">LCGC14_1529460</name>
</gene>
<name>A0A0F9LBX4_9ZZZZ</name>
<dbReference type="EMBL" id="LAZR01011440">
    <property type="protein sequence ID" value="KKM61665.1"/>
    <property type="molecule type" value="Genomic_DNA"/>
</dbReference>
<feature type="transmembrane region" description="Helical" evidence="1">
    <location>
        <begin position="682"/>
        <end position="703"/>
    </location>
</feature>
<reference evidence="2" key="1">
    <citation type="journal article" date="2015" name="Nature">
        <title>Complex archaea that bridge the gap between prokaryotes and eukaryotes.</title>
        <authorList>
            <person name="Spang A."/>
            <person name="Saw J.H."/>
            <person name="Jorgensen S.L."/>
            <person name="Zaremba-Niedzwiedzka K."/>
            <person name="Martijn J."/>
            <person name="Lind A.E."/>
            <person name="van Eijk R."/>
            <person name="Schleper C."/>
            <person name="Guy L."/>
            <person name="Ettema T.J."/>
        </authorList>
    </citation>
    <scope>NUCLEOTIDE SEQUENCE</scope>
</reference>
<comment type="caution">
    <text evidence="2">The sequence shown here is derived from an EMBL/GenBank/DDBJ whole genome shotgun (WGS) entry which is preliminary data.</text>
</comment>
<keyword evidence="1" id="KW-0472">Membrane</keyword>
<evidence type="ECO:0000313" key="2">
    <source>
        <dbReference type="EMBL" id="KKM61665.1"/>
    </source>
</evidence>
<protein>
    <submittedName>
        <fullName evidence="2">Uncharacterized protein</fullName>
    </submittedName>
</protein>